<organism evidence="2 3">
    <name type="scientific">Ahniella affigens</name>
    <dbReference type="NCBI Taxonomy" id="2021234"/>
    <lineage>
        <taxon>Bacteria</taxon>
        <taxon>Pseudomonadati</taxon>
        <taxon>Pseudomonadota</taxon>
        <taxon>Gammaproteobacteria</taxon>
        <taxon>Lysobacterales</taxon>
        <taxon>Rhodanobacteraceae</taxon>
        <taxon>Ahniella</taxon>
    </lineage>
</organism>
<feature type="transmembrane region" description="Helical" evidence="1">
    <location>
        <begin position="194"/>
        <end position="216"/>
    </location>
</feature>
<dbReference type="Proteomes" id="UP000241074">
    <property type="component" value="Chromosome"/>
</dbReference>
<proteinExistence type="predicted"/>
<protein>
    <submittedName>
        <fullName evidence="2">Uncharacterized protein</fullName>
    </submittedName>
</protein>
<evidence type="ECO:0000256" key="1">
    <source>
        <dbReference type="SAM" id="Phobius"/>
    </source>
</evidence>
<keyword evidence="1" id="KW-1133">Transmembrane helix</keyword>
<feature type="transmembrane region" description="Helical" evidence="1">
    <location>
        <begin position="49"/>
        <end position="72"/>
    </location>
</feature>
<name>A0A2P1PU61_9GAMM</name>
<evidence type="ECO:0000313" key="2">
    <source>
        <dbReference type="EMBL" id="AVP98378.1"/>
    </source>
</evidence>
<reference evidence="2 3" key="1">
    <citation type="submission" date="2018-03" db="EMBL/GenBank/DDBJ databases">
        <title>Ahniella affigens gen. nov., sp. nov., a gammaproteobacterium isolated from sandy soil near a stream.</title>
        <authorList>
            <person name="Ko Y."/>
            <person name="Kim J.-H."/>
        </authorList>
    </citation>
    <scope>NUCLEOTIDE SEQUENCE [LARGE SCALE GENOMIC DNA]</scope>
    <source>
        <strain evidence="2 3">D13</strain>
    </source>
</reference>
<evidence type="ECO:0000313" key="3">
    <source>
        <dbReference type="Proteomes" id="UP000241074"/>
    </source>
</evidence>
<dbReference type="AlphaFoldDB" id="A0A2P1PU61"/>
<dbReference type="KEGG" id="xba:C7S18_14810"/>
<gene>
    <name evidence="2" type="ORF">C7S18_14810</name>
</gene>
<feature type="transmembrane region" description="Helical" evidence="1">
    <location>
        <begin position="12"/>
        <end position="37"/>
    </location>
</feature>
<accession>A0A2P1PU61</accession>
<keyword evidence="3" id="KW-1185">Reference proteome</keyword>
<sequence length="234" mass="25794">MLPMTDLFWRSSWHFLVHFGTGAGIVLLLGIGLAWLSRRFVRFGDGLPGWALSTSTVCLGLTIVACSMLTGLQTGAVGVLSRLIETESRVLAEQGLLLAGKPLGIDSTEQAFGLTELNQLAERYAPETTQQSKDYLASLGWLDQAEAKWQDLPEFLRKQAEAAAPRTQWRIKDVVDLAYQTTVLPATTAAKWQIWSFAYGLAGLLIATMLCIDLFLRWLSRHLDRGDGTPSHTT</sequence>
<dbReference type="EMBL" id="CP027860">
    <property type="protein sequence ID" value="AVP98378.1"/>
    <property type="molecule type" value="Genomic_DNA"/>
</dbReference>
<keyword evidence="1" id="KW-0472">Membrane</keyword>
<reference evidence="2 3" key="2">
    <citation type="submission" date="2018-03" db="EMBL/GenBank/DDBJ databases">
        <authorList>
            <person name="Keele B.F."/>
        </authorList>
    </citation>
    <scope>NUCLEOTIDE SEQUENCE [LARGE SCALE GENOMIC DNA]</scope>
    <source>
        <strain evidence="2 3">D13</strain>
    </source>
</reference>
<keyword evidence="1" id="KW-0812">Transmembrane</keyword>